<dbReference type="InterPro" id="IPR000710">
    <property type="entry name" value="Peptidase_S6"/>
</dbReference>
<organism evidence="21 22">
    <name type="scientific">Erwinia papayae</name>
    <dbReference type="NCBI Taxonomy" id="206499"/>
    <lineage>
        <taxon>Bacteria</taxon>
        <taxon>Pseudomonadati</taxon>
        <taxon>Pseudomonadota</taxon>
        <taxon>Gammaproteobacteria</taxon>
        <taxon>Enterobacterales</taxon>
        <taxon>Erwiniaceae</taxon>
        <taxon>Erwinia</taxon>
    </lineage>
</organism>
<dbReference type="PROSITE" id="PS51691">
    <property type="entry name" value="PEPTIDASE_S6"/>
    <property type="match status" value="1"/>
</dbReference>
<evidence type="ECO:0000313" key="22">
    <source>
        <dbReference type="Proteomes" id="UP001554567"/>
    </source>
</evidence>
<keyword evidence="5" id="KW-1134">Transmembrane beta strand</keyword>
<dbReference type="Gene3D" id="2.160.20.20">
    <property type="match status" value="2"/>
</dbReference>
<keyword evidence="22" id="KW-1185">Reference proteome</keyword>
<dbReference type="InterPro" id="IPR030396">
    <property type="entry name" value="Peptidase_S6_dom"/>
</dbReference>
<evidence type="ECO:0000256" key="12">
    <source>
        <dbReference type="ARBA" id="ARBA00022825"/>
    </source>
</evidence>
<dbReference type="SUPFAM" id="SSF51126">
    <property type="entry name" value="Pectin lyase-like"/>
    <property type="match status" value="1"/>
</dbReference>
<dbReference type="InterPro" id="IPR009003">
    <property type="entry name" value="Peptidase_S1_PA"/>
</dbReference>
<dbReference type="Pfam" id="PF02395">
    <property type="entry name" value="Peptidase_S6"/>
    <property type="match status" value="1"/>
</dbReference>
<dbReference type="NCBIfam" id="TIGR01414">
    <property type="entry name" value="autotrans_barl"/>
    <property type="match status" value="1"/>
</dbReference>
<keyword evidence="8 18" id="KW-0812">Transmembrane</keyword>
<keyword evidence="16" id="KW-0998">Cell outer membrane</keyword>
<protein>
    <submittedName>
        <fullName evidence="21">S6 family peptidase</fullName>
    </submittedName>
</protein>
<evidence type="ECO:0000256" key="11">
    <source>
        <dbReference type="ARBA" id="ARBA00022801"/>
    </source>
</evidence>
<feature type="compositionally biased region" description="Low complexity" evidence="17">
    <location>
        <begin position="969"/>
        <end position="985"/>
    </location>
</feature>
<dbReference type="Pfam" id="PF24078">
    <property type="entry name" value="Beta-sol_PIC_HAP1_IgA0_2nd"/>
    <property type="match status" value="1"/>
</dbReference>
<evidence type="ECO:0000256" key="7">
    <source>
        <dbReference type="ARBA" id="ARBA00022670"/>
    </source>
</evidence>
<evidence type="ECO:0000256" key="10">
    <source>
        <dbReference type="ARBA" id="ARBA00022764"/>
    </source>
</evidence>
<evidence type="ECO:0000256" key="6">
    <source>
        <dbReference type="ARBA" id="ARBA00022525"/>
    </source>
</evidence>
<dbReference type="Gene3D" id="3.30.160.280">
    <property type="match status" value="1"/>
</dbReference>
<dbReference type="InterPro" id="IPR011050">
    <property type="entry name" value="Pectin_lyase_fold/virulence"/>
</dbReference>
<feature type="domain" description="Peptidase S6" evidence="20">
    <location>
        <begin position="27"/>
        <end position="280"/>
    </location>
</feature>
<feature type="domain" description="Autotransporter" evidence="19">
    <location>
        <begin position="1106"/>
        <end position="1366"/>
    </location>
</feature>
<dbReference type="SMART" id="SM00869">
    <property type="entry name" value="Autotransporter"/>
    <property type="match status" value="1"/>
</dbReference>
<dbReference type="Gene3D" id="2.40.128.130">
    <property type="entry name" value="Autotransporter beta-domain"/>
    <property type="match status" value="1"/>
</dbReference>
<dbReference type="PANTHER" id="PTHR12338">
    <property type="entry name" value="AUTOTRANSPORTER"/>
    <property type="match status" value="1"/>
</dbReference>
<dbReference type="InterPro" id="IPR057393">
    <property type="entry name" value="PIC_HAP1_IgA0_b-sol2"/>
</dbReference>
<dbReference type="PRINTS" id="PR00921">
    <property type="entry name" value="IGASERPTASE"/>
</dbReference>
<dbReference type="InterPro" id="IPR050909">
    <property type="entry name" value="Bact_Autotransporter_VF"/>
</dbReference>
<dbReference type="Proteomes" id="UP001554567">
    <property type="component" value="Unassembled WGS sequence"/>
</dbReference>
<dbReference type="InterPro" id="IPR036709">
    <property type="entry name" value="Autotransporte_beta_dom_sf"/>
</dbReference>
<evidence type="ECO:0000256" key="13">
    <source>
        <dbReference type="ARBA" id="ARBA00023026"/>
    </source>
</evidence>
<evidence type="ECO:0000313" key="21">
    <source>
        <dbReference type="EMBL" id="MEW5288964.1"/>
    </source>
</evidence>
<evidence type="ECO:0000259" key="20">
    <source>
        <dbReference type="PROSITE" id="PS51691"/>
    </source>
</evidence>
<feature type="compositionally biased region" description="Low complexity" evidence="17">
    <location>
        <begin position="1039"/>
        <end position="1052"/>
    </location>
</feature>
<evidence type="ECO:0000256" key="4">
    <source>
        <dbReference type="ARBA" id="ARBA00004613"/>
    </source>
</evidence>
<evidence type="ECO:0000256" key="17">
    <source>
        <dbReference type="SAM" id="MobiDB-lite"/>
    </source>
</evidence>
<evidence type="ECO:0000256" key="14">
    <source>
        <dbReference type="ARBA" id="ARBA00023136"/>
    </source>
</evidence>
<evidence type="ECO:0000256" key="18">
    <source>
        <dbReference type="SAM" id="Phobius"/>
    </source>
</evidence>
<comment type="subcellular location">
    <subcellularLocation>
        <location evidence="3">Cell outer membrane</location>
        <topology evidence="3">Multi-pass membrane protein</topology>
    </subcellularLocation>
    <subcellularLocation>
        <location evidence="1">Cell surface</location>
    </subcellularLocation>
    <subcellularLocation>
        <location evidence="2">Periplasm</location>
    </subcellularLocation>
    <subcellularLocation>
        <location evidence="4">Secreted</location>
    </subcellularLocation>
</comment>
<dbReference type="InterPro" id="IPR005546">
    <property type="entry name" value="Autotransporte_beta"/>
</dbReference>
<gene>
    <name evidence="21" type="ORF">ABW286_07180</name>
</gene>
<keyword evidence="7" id="KW-0645">Protease</keyword>
<dbReference type="InterPro" id="IPR012332">
    <property type="entry name" value="Autotransporter_pectin_lyase_C"/>
</dbReference>
<comment type="caution">
    <text evidence="21">The sequence shown here is derived from an EMBL/GenBank/DDBJ whole genome shotgun (WGS) entry which is preliminary data.</text>
</comment>
<feature type="transmembrane region" description="Helical" evidence="18">
    <location>
        <begin position="12"/>
        <end position="30"/>
    </location>
</feature>
<keyword evidence="12" id="KW-0720">Serine protease</keyword>
<accession>A0ABV3MZH6</accession>
<feature type="region of interest" description="Disordered" evidence="17">
    <location>
        <begin position="920"/>
        <end position="1071"/>
    </location>
</feature>
<evidence type="ECO:0000256" key="8">
    <source>
        <dbReference type="ARBA" id="ARBA00022692"/>
    </source>
</evidence>
<dbReference type="PROSITE" id="PS51208">
    <property type="entry name" value="AUTOTRANSPORTER"/>
    <property type="match status" value="1"/>
</dbReference>
<keyword evidence="6" id="KW-0964">Secreted</keyword>
<dbReference type="PANTHER" id="PTHR12338:SF9">
    <property type="entry name" value="IMMUNOGLOBULIN A1 PROTEASE AUTOTRANSPORTER"/>
    <property type="match status" value="1"/>
</dbReference>
<keyword evidence="18" id="KW-1133">Transmembrane helix</keyword>
<evidence type="ECO:0000256" key="9">
    <source>
        <dbReference type="ARBA" id="ARBA00022729"/>
    </source>
</evidence>
<dbReference type="EMBL" id="JBFKZN010000003">
    <property type="protein sequence ID" value="MEW5288964.1"/>
    <property type="molecule type" value="Genomic_DNA"/>
</dbReference>
<keyword evidence="10" id="KW-0574">Periplasm</keyword>
<reference evidence="21 22" key="1">
    <citation type="submission" date="2024-07" db="EMBL/GenBank/DDBJ databases">
        <authorList>
            <person name="Dulla G.F.J."/>
            <person name="Delorm J.G."/>
        </authorList>
    </citation>
    <scope>NUCLEOTIDE SEQUENCE [LARGE SCALE GENOMIC DNA]</scope>
    <source>
        <strain evidence="21 22">JGD 233</strain>
    </source>
</reference>
<dbReference type="SUPFAM" id="SSF103515">
    <property type="entry name" value="Autotransporter"/>
    <property type="match status" value="1"/>
</dbReference>
<evidence type="ECO:0000256" key="2">
    <source>
        <dbReference type="ARBA" id="ARBA00004418"/>
    </source>
</evidence>
<evidence type="ECO:0000256" key="15">
    <source>
        <dbReference type="ARBA" id="ARBA00023145"/>
    </source>
</evidence>
<evidence type="ECO:0000256" key="16">
    <source>
        <dbReference type="ARBA" id="ARBA00023237"/>
    </source>
</evidence>
<sequence>MLRITTLKNKNFIYYCSFFISMTSAAGIMLPDVDVQEYRDFAENLGKYTTEASSVPVFKTDGSLSDYLNFSMPDFGSVISAGYSTLISPSYIVSVKHNSGYKNVTFGNGARFAETYQLISRNNHSSLDFHIPRLNKVVTDAAPVAIVGQSDFLSNYKSRYMWYTRVGAGTQTQVNEEETERVSLASAYKWKSGGTISTESVRNLSSNTYLKYYNLGPDDAFTTPLSIGTEGGDSGSPVFAWDEVEGQWKLVAVHRGYDQDKGVYQRRAVAVYIPQDFVASTQASHTSADVTDSSKDGTLYWGESTVSQGNTSWSWQGLDEKYRHLAPSEASNDELDASKDLRFNGDGGVIALQDAVNLGAGKLQFSADYTLTSAEGADATWVGGGVEVDAGKDVLWQVNGLAGDALHKIGEGTLHINATGVNAGSLNTGAGTVILDQQADSAGQKQAFSSVTLVSGRPTVILADADQMSSENIRFGYRGGTLDLNGNALRFKKINHTDSGATLVNHHAQSAATLTLTGYSSEDVPFNKWSSSGKGTIGSLYQYSNPYSKQTEYFQLNSTSYGYFPTTQSSTATWTWLGTNASEAVNYRLSQLNNDVFRGFLGERDSNKTNGELNVTVNQQGDSSKMTLSGGFNLNGSLNVSQGTVILSGQPVAHAGGAVVDDDWSTSLFKAHQVVVNSGATFQVGEYADVTADVVAGESSKLMFGYNNSEVQQDKIWRCYAVINTDSVNCSQPARTRQEQSALSYSAVTGDVSLADNASLYLGKVDYQGRITSSGTTALTLDPAAYWRLTGSSSVTTLNALSGSRLSLLSSGKWSAKHLEVDTLNATDMTLSLGGMPSTAENDKLTIRRAATGASNILDVSLMLDASQPVSLLKDLVMVDAPAGTSHSYFTLPDIALGFSLYSPNYQVQENDGRVLWVLQHNSDPTPVPPDDGSASDTDNTPAADDGSASDTDNTPAADDDSASDKDSTPAADDGSASDTDNTPAADDDSASDTDNTPAADDDSASDKDSTPAADDDSASDKDSTPAADDDSASDKDSTPAADDAAAGDNPASAPPEQGGFSPQDWFTINDNQPLIDKTRGLMASRQYLLNEMFSTMHQRSSLLRDLPEKRGEWATLEHHQGSWQDFTLTQQTLSLGWDTVFNQQTVGISASHSRGKTKGNGRATHYMSGVGISYSWSSPVGWFIDSASRYTWLKQEFSFDPLPGINEASPSSHIIAASIKSGYEFTAWQNSLSVSPYIGLSGAYLSGYSLRGENADIALSSSTPWQMTSGVELKKRGLWSGIPHLVLSAGIEYQYAPARAGSTLNLSDSHSHRQYDALSDNRYRLHAGIEGKPGKHLSVVVQGKTSFAGNFRTDYSGLAGLTYSF</sequence>
<keyword evidence="11" id="KW-0378">Hydrolase</keyword>
<dbReference type="InterPro" id="IPR006315">
    <property type="entry name" value="OM_autotransptr_brl_dom"/>
</dbReference>
<dbReference type="SUPFAM" id="SSF50494">
    <property type="entry name" value="Trypsin-like serine proteases"/>
    <property type="match status" value="1"/>
</dbReference>
<proteinExistence type="predicted"/>
<keyword evidence="13" id="KW-0843">Virulence</keyword>
<evidence type="ECO:0000256" key="5">
    <source>
        <dbReference type="ARBA" id="ARBA00022452"/>
    </source>
</evidence>
<keyword evidence="9" id="KW-0732">Signal</keyword>
<keyword evidence="15" id="KW-0865">Zymogen</keyword>
<name>A0ABV3MZH6_9GAMM</name>
<evidence type="ECO:0000259" key="19">
    <source>
        <dbReference type="PROSITE" id="PS51208"/>
    </source>
</evidence>
<keyword evidence="14 18" id="KW-0472">Membrane</keyword>
<dbReference type="Gene3D" id="2.40.10.120">
    <property type="match status" value="1"/>
</dbReference>
<evidence type="ECO:0000256" key="1">
    <source>
        <dbReference type="ARBA" id="ARBA00004241"/>
    </source>
</evidence>
<evidence type="ECO:0000256" key="3">
    <source>
        <dbReference type="ARBA" id="ARBA00004571"/>
    </source>
</evidence>